<proteinExistence type="predicted"/>
<dbReference type="RefSeq" id="XP_073906274.1">
    <property type="nucleotide sequence ID" value="XM_074050173.1"/>
</dbReference>
<organism evidence="1 2">
    <name type="scientific">Castor canadensis</name>
    <name type="common">American beaver</name>
    <dbReference type="NCBI Taxonomy" id="51338"/>
    <lineage>
        <taxon>Eukaryota</taxon>
        <taxon>Metazoa</taxon>
        <taxon>Chordata</taxon>
        <taxon>Craniata</taxon>
        <taxon>Vertebrata</taxon>
        <taxon>Euteleostomi</taxon>
        <taxon>Mammalia</taxon>
        <taxon>Eutheria</taxon>
        <taxon>Euarchontoglires</taxon>
        <taxon>Glires</taxon>
        <taxon>Rodentia</taxon>
        <taxon>Castorimorpha</taxon>
        <taxon>Castoridae</taxon>
        <taxon>Castor</taxon>
    </lineage>
</organism>
<protein>
    <submittedName>
        <fullName evidence="2">Interleukin-36 beta-like isoform X1</fullName>
    </submittedName>
</protein>
<accession>A0AC58KMW0</accession>
<evidence type="ECO:0000313" key="1">
    <source>
        <dbReference type="Proteomes" id="UP001732720"/>
    </source>
</evidence>
<keyword evidence="1" id="KW-1185">Reference proteome</keyword>
<evidence type="ECO:0000313" key="2">
    <source>
        <dbReference type="RefSeq" id="XP_073906274.1"/>
    </source>
</evidence>
<dbReference type="Proteomes" id="UP001732720">
    <property type="component" value="Chromosome 12"/>
</dbReference>
<name>A0AC58KMW0_CASCN</name>
<sequence>MMNSSPRPSPPGDPGTSQLPQEWKLPLRDQQLIASSPSSDHLVFPTESFEANMSIPELQEMPRSYSIHDSQQMVWVLNGNSLIAVPSSSNVNPVTLDLIACRDTEFQDEAKGNLVFLGIKGKGLSLFCTEIQGQPTLQLKEINIMDLYKEKKAQKPFLFFHDIEGSTSVFQSVAYPGWFIGTSSVARQPIILTQERGETNNTNFYLYPKNYNQPVISAANSRIKNQAFTESFI</sequence>
<reference evidence="2" key="1">
    <citation type="submission" date="2025-08" db="UniProtKB">
        <authorList>
            <consortium name="RefSeq"/>
        </authorList>
    </citation>
    <scope>IDENTIFICATION</scope>
</reference>
<gene>
    <name evidence="2" type="primary">LOC109674594</name>
</gene>